<evidence type="ECO:0000313" key="4">
    <source>
        <dbReference type="Proteomes" id="UP001372338"/>
    </source>
</evidence>
<feature type="region of interest" description="Disordered" evidence="1">
    <location>
        <begin position="86"/>
        <end position="113"/>
    </location>
</feature>
<feature type="transmembrane region" description="Helical" evidence="2">
    <location>
        <begin position="26"/>
        <end position="46"/>
    </location>
</feature>
<evidence type="ECO:0000256" key="1">
    <source>
        <dbReference type="SAM" id="MobiDB-lite"/>
    </source>
</evidence>
<evidence type="ECO:0000313" key="3">
    <source>
        <dbReference type="EMBL" id="KAK7261888.1"/>
    </source>
</evidence>
<name>A0AAN9EY43_CROPI</name>
<evidence type="ECO:0008006" key="5">
    <source>
        <dbReference type="Google" id="ProtNLM"/>
    </source>
</evidence>
<dbReference type="EMBL" id="JAYWIO010000005">
    <property type="protein sequence ID" value="KAK7261888.1"/>
    <property type="molecule type" value="Genomic_DNA"/>
</dbReference>
<dbReference type="Proteomes" id="UP001372338">
    <property type="component" value="Unassembled WGS sequence"/>
</dbReference>
<organism evidence="3 4">
    <name type="scientific">Crotalaria pallida</name>
    <name type="common">Smooth rattlebox</name>
    <name type="synonym">Crotalaria striata</name>
    <dbReference type="NCBI Taxonomy" id="3830"/>
    <lineage>
        <taxon>Eukaryota</taxon>
        <taxon>Viridiplantae</taxon>
        <taxon>Streptophyta</taxon>
        <taxon>Embryophyta</taxon>
        <taxon>Tracheophyta</taxon>
        <taxon>Spermatophyta</taxon>
        <taxon>Magnoliopsida</taxon>
        <taxon>eudicotyledons</taxon>
        <taxon>Gunneridae</taxon>
        <taxon>Pentapetalae</taxon>
        <taxon>rosids</taxon>
        <taxon>fabids</taxon>
        <taxon>Fabales</taxon>
        <taxon>Fabaceae</taxon>
        <taxon>Papilionoideae</taxon>
        <taxon>50 kb inversion clade</taxon>
        <taxon>genistoids sensu lato</taxon>
        <taxon>core genistoids</taxon>
        <taxon>Crotalarieae</taxon>
        <taxon>Crotalaria</taxon>
    </lineage>
</organism>
<keyword evidence="2" id="KW-1133">Transmembrane helix</keyword>
<proteinExistence type="predicted"/>
<comment type="caution">
    <text evidence="3">The sequence shown here is derived from an EMBL/GenBank/DDBJ whole genome shotgun (WGS) entry which is preliminary data.</text>
</comment>
<keyword evidence="4" id="KW-1185">Reference proteome</keyword>
<feature type="compositionally biased region" description="Basic residues" evidence="1">
    <location>
        <begin position="104"/>
        <end position="113"/>
    </location>
</feature>
<feature type="transmembrane region" description="Helical" evidence="2">
    <location>
        <begin position="66"/>
        <end position="84"/>
    </location>
</feature>
<sequence length="113" mass="12722">MKETNEPTLTVSVVCTERRRNDVVSAMLSSPSFFLTSAFFVCIFISKPHIHIATFLSLFSVLTNPIFKFQLCVCLSLTVSILTFHHSSPSSSPLLSSPLYNKKQQQKQKLKLL</sequence>
<feature type="compositionally biased region" description="Low complexity" evidence="1">
    <location>
        <begin position="87"/>
        <end position="103"/>
    </location>
</feature>
<accession>A0AAN9EY43</accession>
<reference evidence="3 4" key="1">
    <citation type="submission" date="2024-01" db="EMBL/GenBank/DDBJ databases">
        <title>The genomes of 5 underutilized Papilionoideae crops provide insights into root nodulation and disease resistanc.</title>
        <authorList>
            <person name="Yuan L."/>
        </authorList>
    </citation>
    <scope>NUCLEOTIDE SEQUENCE [LARGE SCALE GENOMIC DNA]</scope>
    <source>
        <strain evidence="3">ZHUSHIDOU_FW_LH</strain>
        <tissue evidence="3">Leaf</tissue>
    </source>
</reference>
<keyword evidence="2" id="KW-0472">Membrane</keyword>
<evidence type="ECO:0000256" key="2">
    <source>
        <dbReference type="SAM" id="Phobius"/>
    </source>
</evidence>
<keyword evidence="2" id="KW-0812">Transmembrane</keyword>
<dbReference type="AlphaFoldDB" id="A0AAN9EY43"/>
<protein>
    <recommendedName>
        <fullName evidence="5">Transmembrane protein</fullName>
    </recommendedName>
</protein>
<gene>
    <name evidence="3" type="ORF">RIF29_28211</name>
</gene>